<evidence type="ECO:0000313" key="1">
    <source>
        <dbReference type="EMBL" id="AGF72406.1"/>
    </source>
</evidence>
<organism evidence="1 2">
    <name type="scientific">Corynebacterium halotolerans YIM 70093 = DSM 44683</name>
    <dbReference type="NCBI Taxonomy" id="1121362"/>
    <lineage>
        <taxon>Bacteria</taxon>
        <taxon>Bacillati</taxon>
        <taxon>Actinomycetota</taxon>
        <taxon>Actinomycetes</taxon>
        <taxon>Mycobacteriales</taxon>
        <taxon>Corynebacteriaceae</taxon>
        <taxon>Corynebacterium</taxon>
    </lineage>
</organism>
<keyword evidence="2" id="KW-1185">Reference proteome</keyword>
<dbReference type="STRING" id="1121362.A605_07020"/>
<protein>
    <submittedName>
        <fullName evidence="1">Uncharacterized protein</fullName>
    </submittedName>
</protein>
<gene>
    <name evidence="1" type="ORF">A605_07020</name>
</gene>
<dbReference type="Proteomes" id="UP000011723">
    <property type="component" value="Chromosome"/>
</dbReference>
<name>M1P6Y4_9CORY</name>
<dbReference type="HOGENOM" id="CLU_884848_0_0_11"/>
<proteinExistence type="predicted"/>
<dbReference type="AlphaFoldDB" id="M1P6Y4"/>
<dbReference type="EMBL" id="CP003697">
    <property type="protein sequence ID" value="AGF72406.1"/>
    <property type="molecule type" value="Genomic_DNA"/>
</dbReference>
<reference evidence="1 2" key="1">
    <citation type="journal article" date="2012" name="Stand. Genomic Sci.">
        <title>Genome sequence of the halotolerant bacterium Corynebacterium halotolerans type strain YIM 70093(T) (= DSM 44683(T)).</title>
        <authorList>
            <person name="Ruckert C."/>
            <person name="Albersmeier A."/>
            <person name="Al-Dilaimi A."/>
            <person name="Niehaus K."/>
            <person name="Szczepanowski R."/>
            <person name="Kalinowski J."/>
        </authorList>
    </citation>
    <scope>NUCLEOTIDE SEQUENCE [LARGE SCALE GENOMIC DNA]</scope>
    <source>
        <strain evidence="1">YIM 70093</strain>
    </source>
</reference>
<accession>M1P6Y4</accession>
<dbReference type="eggNOG" id="ENOG5031QKZ">
    <property type="taxonomic scope" value="Bacteria"/>
</dbReference>
<sequence length="314" mass="32578">MGLALSACAPEPATGGAGAGTGDNPGSFTTVATQTAADGPEPELLTLPTAYTRLDTDQFRVAGNGGSYAFTSADGELECMFAAVDRPDTALNGFTGSCGHSEPHLAESTTVVMVTGPGRPHSFAHLEGAYPGTWLSGERVLEPGGYLDIGGQVACFSASADSIGCLEYDTGEGYQLVGAEFRPFDPEHAEELFGTDAAMVQLLSRRAVFTLDTGERLLCRVAEETLGCHGGNWSLGDGSGMVDVLRFDLGGARPTLAGDRSGRVGRLPHIGAQRVGPGSYLMAGLSVENSDGRLVFAREDGASLWISPEEHGVM</sequence>
<dbReference type="KEGG" id="chn:A605_07020"/>
<dbReference type="PATRIC" id="fig|1121362.3.peg.1417"/>
<evidence type="ECO:0000313" key="2">
    <source>
        <dbReference type="Proteomes" id="UP000011723"/>
    </source>
</evidence>